<dbReference type="Gene3D" id="3.20.20.60">
    <property type="entry name" value="Phosphoenolpyruvate-binding domains"/>
    <property type="match status" value="1"/>
</dbReference>
<evidence type="ECO:0000259" key="4">
    <source>
        <dbReference type="Pfam" id="PF03328"/>
    </source>
</evidence>
<dbReference type="Pfam" id="PF03328">
    <property type="entry name" value="HpcH_HpaI"/>
    <property type="match status" value="1"/>
</dbReference>
<evidence type="ECO:0000313" key="6">
    <source>
        <dbReference type="Proteomes" id="UP001501803"/>
    </source>
</evidence>
<dbReference type="Proteomes" id="UP001501803">
    <property type="component" value="Unassembled WGS sequence"/>
</dbReference>
<keyword evidence="2" id="KW-0479">Metal-binding</keyword>
<dbReference type="InterPro" id="IPR015813">
    <property type="entry name" value="Pyrv/PenolPyrv_kinase-like_dom"/>
</dbReference>
<dbReference type="RefSeq" id="WP_345066551.1">
    <property type="nucleotide sequence ID" value="NZ_BAABCN010000006.1"/>
</dbReference>
<dbReference type="InterPro" id="IPR040442">
    <property type="entry name" value="Pyrv_kinase-like_dom_sf"/>
</dbReference>
<evidence type="ECO:0000313" key="5">
    <source>
        <dbReference type="EMBL" id="GAA3880185.1"/>
    </source>
</evidence>
<accession>A0ABP7KKM7</accession>
<sequence>MTEKHIAALTATERASAQSAPALVTGLYVPGDRPDRFDKAVATGADLAILDLEDAVAPDQKAAAREAVVRWLSARGPLQNGPVIQVRINAIHGSDFGADRGADRGADFRADLSALAPLQAGFELRVPKVETVDDLDAVVALAPGRPIAALIETARGVENALLIAQHEAVVRLALGESDLASDLGTAAREAMDYARVRVLFAARAAGLPAPMLSAFTDIRNLEALRADTERGRALGWVGRTAVHPTQLTVIAEVFRPDSAAVAWATDVVNSLQFGGVSTLANGEMVDPAMLGRARSILGLAARPDASAPVN</sequence>
<organism evidence="5 6">
    <name type="scientific">Leifsonia kafniensis</name>
    <dbReference type="NCBI Taxonomy" id="475957"/>
    <lineage>
        <taxon>Bacteria</taxon>
        <taxon>Bacillati</taxon>
        <taxon>Actinomycetota</taxon>
        <taxon>Actinomycetes</taxon>
        <taxon>Micrococcales</taxon>
        <taxon>Microbacteriaceae</taxon>
        <taxon>Leifsonia</taxon>
    </lineage>
</organism>
<dbReference type="PANTHER" id="PTHR32308">
    <property type="entry name" value="LYASE BETA SUBUNIT, PUTATIVE (AFU_ORTHOLOGUE AFUA_4G13030)-RELATED"/>
    <property type="match status" value="1"/>
</dbReference>
<dbReference type="GO" id="GO:0016829">
    <property type="term" value="F:lyase activity"/>
    <property type="evidence" value="ECO:0007669"/>
    <property type="project" value="UniProtKB-KW"/>
</dbReference>
<proteinExistence type="predicted"/>
<feature type="domain" description="HpcH/HpaI aldolase/citrate lyase" evidence="4">
    <location>
        <begin position="25"/>
        <end position="244"/>
    </location>
</feature>
<gene>
    <name evidence="5" type="ORF">GCM10022381_23070</name>
</gene>
<evidence type="ECO:0000256" key="2">
    <source>
        <dbReference type="ARBA" id="ARBA00022723"/>
    </source>
</evidence>
<name>A0ABP7KKM7_9MICO</name>
<keyword evidence="5" id="KW-0456">Lyase</keyword>
<evidence type="ECO:0000256" key="1">
    <source>
        <dbReference type="ARBA" id="ARBA00001946"/>
    </source>
</evidence>
<dbReference type="PANTHER" id="PTHR32308:SF10">
    <property type="entry name" value="CITRATE LYASE SUBUNIT BETA"/>
    <property type="match status" value="1"/>
</dbReference>
<dbReference type="InterPro" id="IPR011206">
    <property type="entry name" value="Citrate_lyase_beta/mcl1/mcl2"/>
</dbReference>
<comment type="cofactor">
    <cofactor evidence="1">
        <name>Mg(2+)</name>
        <dbReference type="ChEBI" id="CHEBI:18420"/>
    </cofactor>
</comment>
<keyword evidence="3" id="KW-0460">Magnesium</keyword>
<comment type="caution">
    <text evidence="5">The sequence shown here is derived from an EMBL/GenBank/DDBJ whole genome shotgun (WGS) entry which is preliminary data.</text>
</comment>
<keyword evidence="6" id="KW-1185">Reference proteome</keyword>
<dbReference type="EMBL" id="BAABCN010000006">
    <property type="protein sequence ID" value="GAA3880185.1"/>
    <property type="molecule type" value="Genomic_DNA"/>
</dbReference>
<dbReference type="PIRSF" id="PIRSF015582">
    <property type="entry name" value="Cit_lyase_B"/>
    <property type="match status" value="1"/>
</dbReference>
<reference evidence="6" key="1">
    <citation type="journal article" date="2019" name="Int. J. Syst. Evol. Microbiol.">
        <title>The Global Catalogue of Microorganisms (GCM) 10K type strain sequencing project: providing services to taxonomists for standard genome sequencing and annotation.</title>
        <authorList>
            <consortium name="The Broad Institute Genomics Platform"/>
            <consortium name="The Broad Institute Genome Sequencing Center for Infectious Disease"/>
            <person name="Wu L."/>
            <person name="Ma J."/>
        </authorList>
    </citation>
    <scope>NUCLEOTIDE SEQUENCE [LARGE SCALE GENOMIC DNA]</scope>
    <source>
        <strain evidence="6">JCM 17021</strain>
    </source>
</reference>
<protein>
    <submittedName>
        <fullName evidence="5">CoA ester lyase</fullName>
    </submittedName>
</protein>
<dbReference type="InterPro" id="IPR005000">
    <property type="entry name" value="Aldolase/citrate-lyase_domain"/>
</dbReference>
<evidence type="ECO:0000256" key="3">
    <source>
        <dbReference type="ARBA" id="ARBA00022842"/>
    </source>
</evidence>
<dbReference type="SUPFAM" id="SSF51621">
    <property type="entry name" value="Phosphoenolpyruvate/pyruvate domain"/>
    <property type="match status" value="1"/>
</dbReference>